<evidence type="ECO:0000313" key="6">
    <source>
        <dbReference type="Proteomes" id="UP001565243"/>
    </source>
</evidence>
<accession>A0ABV4E824</accession>
<keyword evidence="3 5" id="KW-0808">Transferase</keyword>
<dbReference type="PANTHER" id="PTHR43685:SF5">
    <property type="entry name" value="GLYCOSYLTRANSFERASE EPSE-RELATED"/>
    <property type="match status" value="1"/>
</dbReference>
<evidence type="ECO:0000256" key="1">
    <source>
        <dbReference type="ARBA" id="ARBA00006739"/>
    </source>
</evidence>
<gene>
    <name evidence="5" type="ORF">AB6T85_11610</name>
</gene>
<dbReference type="Gene3D" id="3.90.550.10">
    <property type="entry name" value="Spore Coat Polysaccharide Biosynthesis Protein SpsA, Chain A"/>
    <property type="match status" value="1"/>
</dbReference>
<comment type="similarity">
    <text evidence="1">Belongs to the glycosyltransferase 2 family.</text>
</comment>
<protein>
    <submittedName>
        <fullName evidence="5">Glycosyltransferase</fullName>
        <ecNumber evidence="5">2.4.-.-</ecNumber>
    </submittedName>
</protein>
<reference evidence="5 6" key="1">
    <citation type="submission" date="2024-07" db="EMBL/GenBank/DDBJ databases">
        <authorList>
            <person name="Hebao G."/>
        </authorList>
    </citation>
    <scope>NUCLEOTIDE SEQUENCE [LARGE SCALE GENOMIC DNA]</scope>
    <source>
        <strain evidence="5 6">ACCC 02193</strain>
    </source>
</reference>
<dbReference type="SUPFAM" id="SSF53448">
    <property type="entry name" value="Nucleotide-diphospho-sugar transferases"/>
    <property type="match status" value="1"/>
</dbReference>
<evidence type="ECO:0000259" key="4">
    <source>
        <dbReference type="Pfam" id="PF00535"/>
    </source>
</evidence>
<dbReference type="PANTHER" id="PTHR43685">
    <property type="entry name" value="GLYCOSYLTRANSFERASE"/>
    <property type="match status" value="1"/>
</dbReference>
<dbReference type="RefSeq" id="WP_301251112.1">
    <property type="nucleotide sequence ID" value="NZ_JBGFFX010000006.1"/>
</dbReference>
<dbReference type="GO" id="GO:0016757">
    <property type="term" value="F:glycosyltransferase activity"/>
    <property type="evidence" value="ECO:0007669"/>
    <property type="project" value="UniProtKB-KW"/>
</dbReference>
<organism evidence="5 6">
    <name type="scientific">Erwinia aeris</name>
    <dbReference type="NCBI Taxonomy" id="3239803"/>
    <lineage>
        <taxon>Bacteria</taxon>
        <taxon>Pseudomonadati</taxon>
        <taxon>Pseudomonadota</taxon>
        <taxon>Gammaproteobacteria</taxon>
        <taxon>Enterobacterales</taxon>
        <taxon>Erwiniaceae</taxon>
        <taxon>Erwinia</taxon>
    </lineage>
</organism>
<name>A0ABV4E824_9GAMM</name>
<keyword evidence="2 5" id="KW-0328">Glycosyltransferase</keyword>
<dbReference type="Proteomes" id="UP001565243">
    <property type="component" value="Unassembled WGS sequence"/>
</dbReference>
<dbReference type="CDD" id="cd04195">
    <property type="entry name" value="GT2_AmsE_like"/>
    <property type="match status" value="1"/>
</dbReference>
<dbReference type="InterPro" id="IPR001173">
    <property type="entry name" value="Glyco_trans_2-like"/>
</dbReference>
<feature type="domain" description="Glycosyltransferase 2-like" evidence="4">
    <location>
        <begin position="3"/>
        <end position="158"/>
    </location>
</feature>
<comment type="caution">
    <text evidence="5">The sequence shown here is derived from an EMBL/GenBank/DDBJ whole genome shotgun (WGS) entry which is preliminary data.</text>
</comment>
<sequence>MFSVLMSLYHREKPENVEQCMQSLYEQTLPADEIVLVYDGPLGDDLKAAVNNWMDKLPLVIVPLEKNVGLGKALNAGLDRCSHNIVARMDTDDICLPERFEKQIPYMEAHPDMALLGAAVIEFDEFGNERLKRLPLNNAEIRHFARMKNPFNHMCVVFRKDKVLAAGSYQHHLFMEDYNLWLRMLSQGYDVANLHDVLMRVRSGSEMVSKRRGMTYIKSEVQLWSLKNRLRQTNFVNGTLYFLIRTSTRVMPVSVMKFLYERDRKG</sequence>
<dbReference type="InterPro" id="IPR029044">
    <property type="entry name" value="Nucleotide-diphossugar_trans"/>
</dbReference>
<evidence type="ECO:0000256" key="3">
    <source>
        <dbReference type="ARBA" id="ARBA00022679"/>
    </source>
</evidence>
<dbReference type="InterPro" id="IPR050834">
    <property type="entry name" value="Glycosyltransf_2"/>
</dbReference>
<proteinExistence type="inferred from homology"/>
<evidence type="ECO:0000313" key="5">
    <source>
        <dbReference type="EMBL" id="MEY8771068.1"/>
    </source>
</evidence>
<dbReference type="EMBL" id="JBGFFX010000006">
    <property type="protein sequence ID" value="MEY8771068.1"/>
    <property type="molecule type" value="Genomic_DNA"/>
</dbReference>
<evidence type="ECO:0000256" key="2">
    <source>
        <dbReference type="ARBA" id="ARBA00022676"/>
    </source>
</evidence>
<dbReference type="EC" id="2.4.-.-" evidence="5"/>
<keyword evidence="6" id="KW-1185">Reference proteome</keyword>
<dbReference type="Pfam" id="PF00535">
    <property type="entry name" value="Glycos_transf_2"/>
    <property type="match status" value="1"/>
</dbReference>